<gene>
    <name evidence="3" type="primary">ARA1</name>
    <name evidence="3" type="ORF">EVAR_39028_1</name>
</gene>
<dbReference type="InterPro" id="IPR036734">
    <property type="entry name" value="Neur_chan_lig-bd_sf"/>
</dbReference>
<dbReference type="Gene3D" id="2.70.170.10">
    <property type="entry name" value="Neurotransmitter-gated ion-channel ligand-binding domain"/>
    <property type="match status" value="1"/>
</dbReference>
<dbReference type="PANTHER" id="PTHR18945">
    <property type="entry name" value="NEUROTRANSMITTER GATED ION CHANNEL"/>
    <property type="match status" value="1"/>
</dbReference>
<protein>
    <submittedName>
        <fullName evidence="3">Acetylcholine receptor subunit alpha-like</fullName>
    </submittedName>
</protein>
<feature type="region of interest" description="Disordered" evidence="1">
    <location>
        <begin position="170"/>
        <end position="199"/>
    </location>
</feature>
<name>A0A4C1WRW4_EUMVA</name>
<dbReference type="InterPro" id="IPR006202">
    <property type="entry name" value="Neur_chan_lig-bd"/>
</dbReference>
<dbReference type="GO" id="GO:0005230">
    <property type="term" value="F:extracellular ligand-gated monoatomic ion channel activity"/>
    <property type="evidence" value="ECO:0007669"/>
    <property type="project" value="InterPro"/>
</dbReference>
<keyword evidence="3" id="KW-0675">Receptor</keyword>
<dbReference type="STRING" id="151549.A0A4C1WRW4"/>
<keyword evidence="4" id="KW-1185">Reference proteome</keyword>
<dbReference type="SUPFAM" id="SSF63712">
    <property type="entry name" value="Nicotinic receptor ligand binding domain-like"/>
    <property type="match status" value="1"/>
</dbReference>
<dbReference type="AlphaFoldDB" id="A0A4C1WRW4"/>
<dbReference type="EMBL" id="BGZK01000611">
    <property type="protein sequence ID" value="GBP52864.1"/>
    <property type="molecule type" value="Genomic_DNA"/>
</dbReference>
<feature type="compositionally biased region" description="Basic and acidic residues" evidence="1">
    <location>
        <begin position="187"/>
        <end position="199"/>
    </location>
</feature>
<feature type="compositionally biased region" description="Basic residues" evidence="1">
    <location>
        <begin position="176"/>
        <end position="186"/>
    </location>
</feature>
<dbReference type="GO" id="GO:0004888">
    <property type="term" value="F:transmembrane signaling receptor activity"/>
    <property type="evidence" value="ECO:0007669"/>
    <property type="project" value="InterPro"/>
</dbReference>
<evidence type="ECO:0000313" key="3">
    <source>
        <dbReference type="EMBL" id="GBP52864.1"/>
    </source>
</evidence>
<sequence>MTTNLWVEQSWYDYKLRWEPREYGGVHMLHVPSDHIWRPDIVLYNKWRRLEATKDGGRAPSTLPPPKLGARSLLNLFTAGRYSATTAKRFVQAAGSGDVVPARPSSGSRNINVPRRSKTSVTSDRLLGISITNVRYSPGEVVQVRRSESYDAAARPTAVANSLKCCRRSVTTAGSSRRRAGPSPHKQKNERQSRAGCHGDHRLIAFREEQEARRQAPPCAPGCAPADCARTQSWTSLGVTISHIGRVADRRPPARCLRISIDSQ</sequence>
<evidence type="ECO:0000313" key="4">
    <source>
        <dbReference type="Proteomes" id="UP000299102"/>
    </source>
</evidence>
<dbReference type="Proteomes" id="UP000299102">
    <property type="component" value="Unassembled WGS sequence"/>
</dbReference>
<proteinExistence type="predicted"/>
<feature type="domain" description="Neurotransmitter-gated ion-channel ligand-binding" evidence="2">
    <location>
        <begin position="1"/>
        <end position="47"/>
    </location>
</feature>
<evidence type="ECO:0000256" key="1">
    <source>
        <dbReference type="SAM" id="MobiDB-lite"/>
    </source>
</evidence>
<dbReference type="Pfam" id="PF02931">
    <property type="entry name" value="Neur_chan_LBD"/>
    <property type="match status" value="1"/>
</dbReference>
<organism evidence="3 4">
    <name type="scientific">Eumeta variegata</name>
    <name type="common">Bagworm moth</name>
    <name type="synonym">Eumeta japonica</name>
    <dbReference type="NCBI Taxonomy" id="151549"/>
    <lineage>
        <taxon>Eukaryota</taxon>
        <taxon>Metazoa</taxon>
        <taxon>Ecdysozoa</taxon>
        <taxon>Arthropoda</taxon>
        <taxon>Hexapoda</taxon>
        <taxon>Insecta</taxon>
        <taxon>Pterygota</taxon>
        <taxon>Neoptera</taxon>
        <taxon>Endopterygota</taxon>
        <taxon>Lepidoptera</taxon>
        <taxon>Glossata</taxon>
        <taxon>Ditrysia</taxon>
        <taxon>Tineoidea</taxon>
        <taxon>Psychidae</taxon>
        <taxon>Oiketicinae</taxon>
        <taxon>Eumeta</taxon>
    </lineage>
</organism>
<reference evidence="3 4" key="1">
    <citation type="journal article" date="2019" name="Commun. Biol.">
        <title>The bagworm genome reveals a unique fibroin gene that provides high tensile strength.</title>
        <authorList>
            <person name="Kono N."/>
            <person name="Nakamura H."/>
            <person name="Ohtoshi R."/>
            <person name="Tomita M."/>
            <person name="Numata K."/>
            <person name="Arakawa K."/>
        </authorList>
    </citation>
    <scope>NUCLEOTIDE SEQUENCE [LARGE SCALE GENOMIC DNA]</scope>
</reference>
<feature type="region of interest" description="Disordered" evidence="1">
    <location>
        <begin position="97"/>
        <end position="119"/>
    </location>
</feature>
<dbReference type="GO" id="GO:0016020">
    <property type="term" value="C:membrane"/>
    <property type="evidence" value="ECO:0007669"/>
    <property type="project" value="InterPro"/>
</dbReference>
<evidence type="ECO:0000259" key="2">
    <source>
        <dbReference type="Pfam" id="PF02931"/>
    </source>
</evidence>
<accession>A0A4C1WRW4</accession>
<dbReference type="InterPro" id="IPR006201">
    <property type="entry name" value="Neur_channel"/>
</dbReference>
<dbReference type="OrthoDB" id="5975154at2759"/>
<comment type="caution">
    <text evidence="3">The sequence shown here is derived from an EMBL/GenBank/DDBJ whole genome shotgun (WGS) entry which is preliminary data.</text>
</comment>